<evidence type="ECO:0000256" key="8">
    <source>
        <dbReference type="HAMAP-Rule" id="MF_01416"/>
    </source>
</evidence>
<dbReference type="PANTHER" id="PTHR11910">
    <property type="entry name" value="ATP SYNTHASE DELTA CHAIN"/>
    <property type="match status" value="1"/>
</dbReference>
<dbReference type="InterPro" id="IPR020781">
    <property type="entry name" value="ATPase_OSCP/d_CS"/>
</dbReference>
<keyword evidence="5 8" id="KW-0472">Membrane</keyword>
<comment type="function">
    <text evidence="8">This protein is part of the stalk that links CF(0) to CF(1). It either transmits conformational changes from CF(0) to CF(1) or is implicated in proton conduction.</text>
</comment>
<evidence type="ECO:0000256" key="5">
    <source>
        <dbReference type="ARBA" id="ARBA00023136"/>
    </source>
</evidence>
<evidence type="ECO:0000256" key="6">
    <source>
        <dbReference type="ARBA" id="ARBA00023196"/>
    </source>
</evidence>
<dbReference type="PROSITE" id="PS00389">
    <property type="entry name" value="ATPASE_DELTA"/>
    <property type="match status" value="1"/>
</dbReference>
<dbReference type="InterPro" id="IPR000711">
    <property type="entry name" value="ATPase_OSCP/dsu"/>
</dbReference>
<keyword evidence="6 8" id="KW-0139">CF(1)</keyword>
<accession>A0AB35U0A6</accession>
<keyword evidence="10" id="KW-1185">Reference proteome</keyword>
<dbReference type="EMBL" id="JALBUR010000002">
    <property type="protein sequence ID" value="MDX8418783.1"/>
    <property type="molecule type" value="Genomic_DNA"/>
</dbReference>
<dbReference type="AlphaFoldDB" id="A0AB35U0A6"/>
<proteinExistence type="inferred from homology"/>
<dbReference type="GO" id="GO:0005886">
    <property type="term" value="C:plasma membrane"/>
    <property type="evidence" value="ECO:0007669"/>
    <property type="project" value="UniProtKB-SubCell"/>
</dbReference>
<dbReference type="PRINTS" id="PR00125">
    <property type="entry name" value="ATPASEDELTA"/>
</dbReference>
<evidence type="ECO:0000313" key="10">
    <source>
        <dbReference type="Proteomes" id="UP001286174"/>
    </source>
</evidence>
<protein>
    <recommendedName>
        <fullName evidence="8">ATP synthase subunit delta</fullName>
    </recommendedName>
    <alternativeName>
        <fullName evidence="8">ATP synthase F(1) sector subunit delta</fullName>
    </alternativeName>
    <alternativeName>
        <fullName evidence="8">F-type ATPase subunit delta</fullName>
        <shortName evidence="8">F-ATPase subunit delta</shortName>
    </alternativeName>
</protein>
<sequence>MSSEVAERYGTGLFELACEDNTVESKKEQAETLLDTLEQSDELLLFLQAVKVTNEEKKDTVVEIFKDTLDKDMINLIRLLVDRDRTWYLKDILRVYIGLADEKLGIQKAEVYSARKLSKEDLQRIADAIGKKQNKKIILRNIVDPSLIAGIKVKVGNTVTDITMKSQIENLRQALLKGGNA</sequence>
<reference evidence="9 10" key="1">
    <citation type="submission" date="2022-03" db="EMBL/GenBank/DDBJ databases">
        <title>Novel taxa within the pig intestine.</title>
        <authorList>
            <person name="Wylensek D."/>
            <person name="Bishof K."/>
            <person name="Afrizal A."/>
            <person name="Clavel T."/>
        </authorList>
    </citation>
    <scope>NUCLEOTIDE SEQUENCE [LARGE SCALE GENOMIC DNA]</scope>
    <source>
        <strain evidence="9 10">CLA-KB-P133</strain>
    </source>
</reference>
<dbReference type="SUPFAM" id="SSF47928">
    <property type="entry name" value="N-terminal domain of the delta subunit of the F1F0-ATP synthase"/>
    <property type="match status" value="1"/>
</dbReference>
<evidence type="ECO:0000256" key="3">
    <source>
        <dbReference type="ARBA" id="ARBA00022781"/>
    </source>
</evidence>
<dbReference type="Gene3D" id="1.10.520.20">
    <property type="entry name" value="N-terminal domain of the delta subunit of the F1F0-ATP synthase"/>
    <property type="match status" value="1"/>
</dbReference>
<name>A0AB35U0A6_9FIRM</name>
<evidence type="ECO:0000313" key="9">
    <source>
        <dbReference type="EMBL" id="MDX8418783.1"/>
    </source>
</evidence>
<dbReference type="GO" id="GO:0045259">
    <property type="term" value="C:proton-transporting ATP synthase complex"/>
    <property type="evidence" value="ECO:0007669"/>
    <property type="project" value="UniProtKB-KW"/>
</dbReference>
<evidence type="ECO:0000256" key="7">
    <source>
        <dbReference type="ARBA" id="ARBA00023310"/>
    </source>
</evidence>
<keyword evidence="2 8" id="KW-0813">Transport</keyword>
<keyword evidence="7 8" id="KW-0066">ATP synthesis</keyword>
<keyword evidence="4 8" id="KW-0406">Ion transport</keyword>
<dbReference type="GO" id="GO:0046933">
    <property type="term" value="F:proton-transporting ATP synthase activity, rotational mechanism"/>
    <property type="evidence" value="ECO:0007669"/>
    <property type="project" value="UniProtKB-UniRule"/>
</dbReference>
<dbReference type="InterPro" id="IPR026015">
    <property type="entry name" value="ATP_synth_OSCP/delta_N_sf"/>
</dbReference>
<dbReference type="Proteomes" id="UP001286174">
    <property type="component" value="Unassembled WGS sequence"/>
</dbReference>
<gene>
    <name evidence="8 9" type="primary">atpH</name>
    <name evidence="9" type="ORF">MOZ60_01590</name>
</gene>
<dbReference type="HAMAP" id="MF_01416">
    <property type="entry name" value="ATP_synth_delta_bact"/>
    <property type="match status" value="1"/>
</dbReference>
<comment type="subcellular location">
    <subcellularLocation>
        <location evidence="8">Cell membrane</location>
        <topology evidence="8">Peripheral membrane protein</topology>
    </subcellularLocation>
    <subcellularLocation>
        <location evidence="1">Membrane</location>
    </subcellularLocation>
</comment>
<keyword evidence="3 8" id="KW-0375">Hydrogen ion transport</keyword>
<dbReference type="Pfam" id="PF00213">
    <property type="entry name" value="OSCP"/>
    <property type="match status" value="1"/>
</dbReference>
<evidence type="ECO:0000256" key="1">
    <source>
        <dbReference type="ARBA" id="ARBA00004370"/>
    </source>
</evidence>
<evidence type="ECO:0000256" key="2">
    <source>
        <dbReference type="ARBA" id="ARBA00022448"/>
    </source>
</evidence>
<comment type="function">
    <text evidence="8">F(1)F(0) ATP synthase produces ATP from ADP in the presence of a proton or sodium gradient. F-type ATPases consist of two structural domains, F(1) containing the extramembraneous catalytic core and F(0) containing the membrane proton channel, linked together by a central stalk and a peripheral stalk. During catalysis, ATP synthesis in the catalytic domain of F(1) is coupled via a rotary mechanism of the central stalk subunits to proton translocation.</text>
</comment>
<keyword evidence="8" id="KW-1003">Cell membrane</keyword>
<organism evidence="9 10">
    <name type="scientific">Grylomicrobium aquisgranensis</name>
    <dbReference type="NCBI Taxonomy" id="2926318"/>
    <lineage>
        <taxon>Bacteria</taxon>
        <taxon>Bacillati</taxon>
        <taxon>Bacillota</taxon>
        <taxon>Erysipelotrichia</taxon>
        <taxon>Erysipelotrichales</taxon>
        <taxon>Erysipelotrichaceae</taxon>
        <taxon>Grylomicrobium</taxon>
    </lineage>
</organism>
<comment type="similarity">
    <text evidence="8">Belongs to the ATPase delta chain family.</text>
</comment>
<dbReference type="NCBIfam" id="TIGR01145">
    <property type="entry name" value="ATP_synt_delta"/>
    <property type="match status" value="1"/>
</dbReference>
<evidence type="ECO:0000256" key="4">
    <source>
        <dbReference type="ARBA" id="ARBA00023065"/>
    </source>
</evidence>
<comment type="caution">
    <text evidence="9">The sequence shown here is derived from an EMBL/GenBank/DDBJ whole genome shotgun (WGS) entry which is preliminary data.</text>
</comment>
<dbReference type="RefSeq" id="WP_108774583.1">
    <property type="nucleotide sequence ID" value="NZ_JALBUR010000002.1"/>
</dbReference>